<proteinExistence type="predicted"/>
<name>A0ABU9BLA6_9BURK</name>
<keyword evidence="2" id="KW-1185">Reference proteome</keyword>
<evidence type="ECO:0000313" key="1">
    <source>
        <dbReference type="EMBL" id="MEK8030745.1"/>
    </source>
</evidence>
<dbReference type="Proteomes" id="UP001371218">
    <property type="component" value="Unassembled WGS sequence"/>
</dbReference>
<organism evidence="1 2">
    <name type="scientific">Ideonella lacteola</name>
    <dbReference type="NCBI Taxonomy" id="2984193"/>
    <lineage>
        <taxon>Bacteria</taxon>
        <taxon>Pseudomonadati</taxon>
        <taxon>Pseudomonadota</taxon>
        <taxon>Betaproteobacteria</taxon>
        <taxon>Burkholderiales</taxon>
        <taxon>Sphaerotilaceae</taxon>
        <taxon>Ideonella</taxon>
    </lineage>
</organism>
<sequence length="203" mass="21206">MNFFAIARVRIMQPMKKHVPLVVTHGLLVAWRVGAAAVAGGLSACAPALDWREVSIDGPGLSAAFPCRPVSQTRDVPLGGRATKMTLSACEAAGVTFAVSIADVQDPSRVPAALVELRAGSLGKVTTGPAMPRQLASWSVAGATPQPQAGRWRADGTRPDGQSLSMDTAVFSRGTWVIQASAIGDRLDESGQAPFFDGLRFAP</sequence>
<protein>
    <submittedName>
        <fullName evidence="1">Uncharacterized protein</fullName>
    </submittedName>
</protein>
<dbReference type="EMBL" id="JBBUTG010000003">
    <property type="protein sequence ID" value="MEK8030745.1"/>
    <property type="molecule type" value="Genomic_DNA"/>
</dbReference>
<comment type="caution">
    <text evidence="1">The sequence shown here is derived from an EMBL/GenBank/DDBJ whole genome shotgun (WGS) entry which is preliminary data.</text>
</comment>
<dbReference type="RefSeq" id="WP_341425104.1">
    <property type="nucleotide sequence ID" value="NZ_JBBUTG010000003.1"/>
</dbReference>
<reference evidence="1 2" key="1">
    <citation type="submission" date="2024-04" db="EMBL/GenBank/DDBJ databases">
        <title>Novel species of the genus Ideonella isolated from streams.</title>
        <authorList>
            <person name="Lu H."/>
        </authorList>
    </citation>
    <scope>NUCLEOTIDE SEQUENCE [LARGE SCALE GENOMIC DNA]</scope>
    <source>
        <strain evidence="1 2">DXS29W</strain>
    </source>
</reference>
<accession>A0ABU9BLA6</accession>
<gene>
    <name evidence="1" type="ORF">AACH06_07895</name>
</gene>
<evidence type="ECO:0000313" key="2">
    <source>
        <dbReference type="Proteomes" id="UP001371218"/>
    </source>
</evidence>